<dbReference type="InterPro" id="IPR056162">
    <property type="entry name" value="WD40_MABP1-WDR62_2nd"/>
</dbReference>
<keyword evidence="1" id="KW-0853">WD repeat</keyword>
<evidence type="ECO:0000256" key="1">
    <source>
        <dbReference type="ARBA" id="ARBA00022574"/>
    </source>
</evidence>
<feature type="compositionally biased region" description="Acidic residues" evidence="4">
    <location>
        <begin position="967"/>
        <end position="981"/>
    </location>
</feature>
<feature type="compositionally biased region" description="Low complexity" evidence="4">
    <location>
        <begin position="1190"/>
        <end position="1208"/>
    </location>
</feature>
<dbReference type="FunFam" id="2.130.10.10:FF:000046">
    <property type="entry name" value="WD repeat-containing protein 62 isoform 1"/>
    <property type="match status" value="1"/>
</dbReference>
<dbReference type="PROSITE" id="PS50082">
    <property type="entry name" value="WD_REPEATS_2"/>
    <property type="match status" value="2"/>
</dbReference>
<feature type="region of interest" description="Disordered" evidence="4">
    <location>
        <begin position="810"/>
        <end position="830"/>
    </location>
</feature>
<dbReference type="InterPro" id="IPR056161">
    <property type="entry name" value="WD40_MABP1-WDR62_1st"/>
</dbReference>
<dbReference type="PANTHER" id="PTHR45589:SF1">
    <property type="entry name" value="WD REPEAT DOMAIN 62, ISOFORM G"/>
    <property type="match status" value="1"/>
</dbReference>
<feature type="compositionally biased region" description="Polar residues" evidence="4">
    <location>
        <begin position="1216"/>
        <end position="1225"/>
    </location>
</feature>
<feature type="region of interest" description="Disordered" evidence="4">
    <location>
        <begin position="1189"/>
        <end position="1227"/>
    </location>
</feature>
<reference evidence="7" key="1">
    <citation type="submission" date="2015-10" db="EMBL/GenBank/DDBJ databases">
        <title>EvidentialGene: Evidence-directed Construction of Complete mRNA Transcriptomes without Genomes.</title>
        <authorList>
            <person name="Gilbert D.G."/>
        </authorList>
    </citation>
    <scope>NUCLEOTIDE SEQUENCE</scope>
</reference>
<evidence type="ECO:0000313" key="7">
    <source>
        <dbReference type="EMBL" id="JAN48993.1"/>
    </source>
</evidence>
<feature type="domain" description="MABP1/WDR62 second WD40" evidence="6">
    <location>
        <begin position="377"/>
        <end position="721"/>
    </location>
</feature>
<keyword evidence="7" id="KW-0808">Transferase</keyword>
<dbReference type="InterPro" id="IPR052779">
    <property type="entry name" value="WDR62"/>
</dbReference>
<evidence type="ECO:0000259" key="6">
    <source>
        <dbReference type="Pfam" id="PF24782"/>
    </source>
</evidence>
<dbReference type="OrthoDB" id="6154712at2759"/>
<dbReference type="Pfam" id="PF24782">
    <property type="entry name" value="WD40_MABP1-WDR62_2nd"/>
    <property type="match status" value="1"/>
</dbReference>
<dbReference type="InterPro" id="IPR015943">
    <property type="entry name" value="WD40/YVTN_repeat-like_dom_sf"/>
</dbReference>
<proteinExistence type="predicted"/>
<feature type="region of interest" description="Disordered" evidence="4">
    <location>
        <begin position="737"/>
        <end position="786"/>
    </location>
</feature>
<feature type="compositionally biased region" description="Basic residues" evidence="4">
    <location>
        <begin position="1422"/>
        <end position="1432"/>
    </location>
</feature>
<dbReference type="SUPFAM" id="SSF50978">
    <property type="entry name" value="WD40 repeat-like"/>
    <property type="match status" value="2"/>
</dbReference>
<organism evidence="7">
    <name type="scientific">Daphnia magna</name>
    <dbReference type="NCBI Taxonomy" id="35525"/>
    <lineage>
        <taxon>Eukaryota</taxon>
        <taxon>Metazoa</taxon>
        <taxon>Ecdysozoa</taxon>
        <taxon>Arthropoda</taxon>
        <taxon>Crustacea</taxon>
        <taxon>Branchiopoda</taxon>
        <taxon>Diplostraca</taxon>
        <taxon>Cladocera</taxon>
        <taxon>Anomopoda</taxon>
        <taxon>Daphniidae</taxon>
        <taxon>Daphnia</taxon>
    </lineage>
</organism>
<evidence type="ECO:0000256" key="4">
    <source>
        <dbReference type="SAM" id="MobiDB-lite"/>
    </source>
</evidence>
<feature type="region of interest" description="Disordered" evidence="4">
    <location>
        <begin position="1406"/>
        <end position="1494"/>
    </location>
</feature>
<accession>A0A0P5PAX6</accession>
<keyword evidence="7" id="KW-0418">Kinase</keyword>
<protein>
    <submittedName>
        <fullName evidence="7">Mitogen-activated protein kinase-binding protein</fullName>
    </submittedName>
</protein>
<feature type="compositionally biased region" description="Low complexity" evidence="4">
    <location>
        <begin position="1036"/>
        <end position="1045"/>
    </location>
</feature>
<dbReference type="Gene3D" id="2.130.10.10">
    <property type="entry name" value="YVTN repeat-like/Quinoprotein amine dehydrogenase"/>
    <property type="match status" value="3"/>
</dbReference>
<dbReference type="InterPro" id="IPR036322">
    <property type="entry name" value="WD40_repeat_dom_sf"/>
</dbReference>
<dbReference type="GO" id="GO:0072686">
    <property type="term" value="C:mitotic spindle"/>
    <property type="evidence" value="ECO:0007669"/>
    <property type="project" value="TreeGrafter"/>
</dbReference>
<feature type="region of interest" description="Disordered" evidence="4">
    <location>
        <begin position="1304"/>
        <end position="1350"/>
    </location>
</feature>
<sequence length="1540" mass="169772">MEFAGNQEGKIIRVPQLRRGKEDVAVSERVKLERVLGLTVTSNAALACDHNTGTIAYPAGCAVVLFNPRKNRQTHIVNPSRKTLTAVAFSADGKYLVTGECGHQPSVRIWDLADRSQVAEFAGHKFGVVCAAFSPNHKYVVSVGSQHDMIVNVWDWRSGVKVASNKVSSKVKAVSFAENGSYFVTVGNRHVKFWYLEYSRSAKYKEPVPLMGRSAILGEQRNNYFCDVGCGRGEMGDSTYAITKTGLLCEFNNRRLLDKWVELRTSSANCLVVGEQHIFVGCADGIVRCFSPFTLQFVTTLPRTHYLGVDVAKGLSISHMASHPANAKYPDTVALTYDETNHKVACVYSDRSLYLWDVTDIRKVGKSHSFLYHAACIWGVESYPSSKEGMKGVLPTGSFVTCSSDDTIRVWNLDPNMGTNTIYRRNIYSNDLLKTLYVDQELTFLKDQDLAAGGSSDKTDSTYDARNGVRCIRISPDGKHLASGDRAGNIRIHDMQFMDQLYKIEAHDSEVLSLEYSKPESGLRLLASASRDRLIHIFSVDQGYSFVQTLDDHSSSITSVRFVLSHGLFQMVSCGADKSLIFRQLQQTNGNSQVQFARGHNIVGKTTFYDMESDQSQKHILTACQDRSVRVYNTSTGKHSKTFKGSNSDDGTLIKLCLDSSGLYVATSCTDKTLAVYDYYSGECMATMYGHSELVTGLRFTNDGKHLVSVSGDGCVFIWKLPHDMTVTVQARLTQQSARAAKESRRTTYNAQGGSGGSGGPLSPELKTDNEEFGSPPPELFDPNANAHQQGMEEDYRFSVGQLPHWAKKQIGENNPAKPGSNAKGGVDLPKGRWAQRMDTTNASGITVKSFYQGDSVIPFPPSQMEKGNLADSDGSKDSSLESNEFRSYGRNDGTFLKENEPDEFVPCPASLDEIERASLAFQIPTSKITRRGGESSAESGRGRTLTDDSSASSLKMEDFEGTEHDGDVEDYSDNESTEPEQTEKLMYYPQNEETSSDYTVNAMDVEELRRSQRRVKKPRSTAADLGISYTLNPPSSTVSVSGSQDSEDDDDEVSTPSGELAERNLLSLLSVSSESLDRVGRRESYLKSNFESLGGQNDNLDMTVVSGETDDGSPLNKSNLSSLTSKFLTKSNSNADMISAVKANQRDPEAARKREELQRRIEETRRKLQSIGYKSNLRNSQSITDLRESGPASLTASPTPTMSSSAAGVGGAGNLDSSSMSGRTWGSAKDRGKLRLLQSHHLFRSLDVTVSTATNPPVQVARLTDFPSPKAPISHRWSEPAAAYHSLPHPSLWSTAMEDDEASLSCDSLDPSSTHAAISAPRGSSPSPPPCPTPRKRWQSPAATSRSNSLQECIEPLDFLNVQHQRRQEEEEFHPRFVCWELPFNSQRSGHCRLGKPWVRVHPRMRSEVNPPASHKCDLKAHRRCKPRSRPSSRERTPVHDGGSASSGPDSVPPDMTNRPNAKSKWTRRVGVQQLLPSKTRFSSSSSSSLDVRADAQCGRGTRSYSDCMIFQCKHSQTNKMAWGGNEPGIKKKKRMNIF</sequence>
<keyword evidence="3" id="KW-0175">Coiled coil</keyword>
<dbReference type="EMBL" id="GDIQ01045744">
    <property type="protein sequence ID" value="JAN48993.1"/>
    <property type="molecule type" value="Transcribed_RNA"/>
</dbReference>
<feature type="region of interest" description="Disordered" evidence="4">
    <location>
        <begin position="857"/>
        <end position="1062"/>
    </location>
</feature>
<dbReference type="SMART" id="SM00320">
    <property type="entry name" value="WD40"/>
    <property type="match status" value="12"/>
</dbReference>
<keyword evidence="2" id="KW-0677">Repeat</keyword>
<dbReference type="GO" id="GO:0007099">
    <property type="term" value="P:centriole replication"/>
    <property type="evidence" value="ECO:0007669"/>
    <property type="project" value="TreeGrafter"/>
</dbReference>
<dbReference type="InterPro" id="IPR001680">
    <property type="entry name" value="WD40_rpt"/>
</dbReference>
<feature type="domain" description="MABP1/WDR62 first WD40" evidence="5">
    <location>
        <begin position="45"/>
        <end position="370"/>
    </location>
</feature>
<feature type="coiled-coil region" evidence="3">
    <location>
        <begin position="1148"/>
        <end position="1175"/>
    </location>
</feature>
<evidence type="ECO:0000256" key="2">
    <source>
        <dbReference type="ARBA" id="ARBA00022737"/>
    </source>
</evidence>
<feature type="compositionally biased region" description="Basic and acidic residues" evidence="4">
    <location>
        <begin position="874"/>
        <end position="900"/>
    </location>
</feature>
<name>A0A0P5PAX6_9CRUS</name>
<dbReference type="GO" id="GO:0016301">
    <property type="term" value="F:kinase activity"/>
    <property type="evidence" value="ECO:0007669"/>
    <property type="project" value="UniProtKB-KW"/>
</dbReference>
<evidence type="ECO:0000259" key="5">
    <source>
        <dbReference type="Pfam" id="PF24780"/>
    </source>
</evidence>
<feature type="compositionally biased region" description="Basic and acidic residues" evidence="4">
    <location>
        <begin position="956"/>
        <end position="966"/>
    </location>
</feature>
<dbReference type="Pfam" id="PF24780">
    <property type="entry name" value="WD40_MABP1-WDR62_1st"/>
    <property type="match status" value="1"/>
</dbReference>
<dbReference type="PANTHER" id="PTHR45589">
    <property type="entry name" value="WD REPEAT DOMAIN 62, ISOFORM G"/>
    <property type="match status" value="1"/>
</dbReference>
<evidence type="ECO:0000256" key="3">
    <source>
        <dbReference type="SAM" id="Coils"/>
    </source>
</evidence>
<dbReference type="PROSITE" id="PS50294">
    <property type="entry name" value="WD_REPEATS_REGION"/>
    <property type="match status" value="1"/>
</dbReference>